<organism evidence="8 9">
    <name type="scientific">Crassostrea virginica</name>
    <name type="common">Eastern oyster</name>
    <dbReference type="NCBI Taxonomy" id="6565"/>
    <lineage>
        <taxon>Eukaryota</taxon>
        <taxon>Metazoa</taxon>
        <taxon>Spiralia</taxon>
        <taxon>Lophotrochozoa</taxon>
        <taxon>Mollusca</taxon>
        <taxon>Bivalvia</taxon>
        <taxon>Autobranchia</taxon>
        <taxon>Pteriomorphia</taxon>
        <taxon>Ostreida</taxon>
        <taxon>Ostreoidea</taxon>
        <taxon>Ostreidae</taxon>
        <taxon>Crassostrea</taxon>
    </lineage>
</organism>
<dbReference type="GO" id="GO:0003676">
    <property type="term" value="F:nucleic acid binding"/>
    <property type="evidence" value="ECO:0007669"/>
    <property type="project" value="InterPro"/>
</dbReference>
<dbReference type="SUPFAM" id="SSF57667">
    <property type="entry name" value="beta-beta-alpha zinc fingers"/>
    <property type="match status" value="2"/>
</dbReference>
<dbReference type="RefSeq" id="XP_022289394.1">
    <property type="nucleotide sequence ID" value="XM_022433686.1"/>
</dbReference>
<feature type="domain" description="C2H2-type" evidence="7">
    <location>
        <begin position="1156"/>
        <end position="1184"/>
    </location>
</feature>
<sequence length="1693" mass="189941">MEKNEVQTIDEAWRKQMGALCASFQKSQGEMIIVASQPSRPLFACCTTKVKRQMIRHFSTFKECLKISKNLGSTSVKQCCLCFNFPEKDDVRDCEAEDVWSVLGIKVSRGCKVCLDCSDNLHKFLYFKKKITSIHFKKKLATKSNTGTATQENVKNEVFSGVIASEAVPGQAVKDSGKSHEHHSEIETFPDIEMTDNTEESDSKTNIDKHHHREQNSMSADTEVKSDAELFLSEIKEEGTFEDESLISSSQDQPTLSLGVNTGGLEGVGTGTQTTPILRSALCSTVPPNEMATPPTPHVKTEVSSSSTPQTTPSMFSMVFFGDPKNYCLFQHPPGTVPLANNQVIQQPSPIVSVPLTNNQVIQQPAPIVSVPLTNNQVIQQPSPIVSVPLTNNQVIQQPAPIVSVPLTNNQVIQQPSPLVSLPLANNQVGMQPQPIGSIPLANNQILIRPPLIGSPMLANNQVLIQPPAMFPQIGGALILATQGGGAVLPAPISSSSSKMQKTTTYIPILSKVPPSPQATQIVTTQVPAKSTTGTLPTPQEDLVSEPSTTNTTPIPVSPKLSNLEESKEKAVIAFTNAVLSQAAPLPSPMPSAFILAMPKSLETSTPNIQIITNSTSTSQSKMRTPIVVPSTAGNLAEQGLMPLRVTDISKYSPQDHSVAARRLTVAPTHVTKKKNPSSHGNSSFLKIGKMTYQLISKNNKCFLVPSLQHMSDENGSRKRKSTLEHPEKGFPKKKLKPSDIKARLEANIEFSESESEPEEIEAEEDRKLARLEQEVISPAPATDHDYTVRNADIPGVNCRRCPFSAAYWKTMAGHMRIHHLKRYCIKCNHFLKNSFPPHACTRSALKKTRKHVCLVCSKLIDNAGDLYKHYQVHHKTEIEEEGHCHSLYNSVRSQNVFICKGCLRVEFSEHNMLCHVKKAHMSDDKEDPSSHLLLRNEPICVCPVCWLHFPEKKFLDFHIEVFHTRKPGTEMVCHLCSEVFTSKSDLVDHYSTHRCDIKYCCGICRQQTDPMHSLEELRSHRNALHPTNSLTATLLCPIENCEKTYQEDTEFLQHITQHELENKLTQKCLKCSFTATSTTLMTKHEERFHYEPNKRCSVCTKRLKNPAALTAHMDRHASEGDPEMFMCEKCGNLSSTRSKHKKHMQKHQHKIKKLHSCQECGENYSLARDLAMHILKCHPEVKDVRIPTQFPCIYCDYITFSSLDFRRHMTSHNRVKPYKCDFCERGFRDGDIFRQHVKHHKEGRNNRMFRCFVCHLDRERGEMRKHLKAESHKLNCQLGGLNVEDYNKDLLQLFPNRVASALLDRKNYAEKSLKGECWRVHEEHCKRAEEQMEGEEQSYTVYTPEGEKLLIEVPTKHPQCPECGLLFKAEEQLSEHKEYIRHLDTVATRNDFHCQVCDIYLFGRLSVAEHARCQHHRDMCRDQGVRLEEILDVNKIPQDFYDNSKKEVKSYGYKCVVCNVFFATKGSKKSHISKPGHVEKCQELGLDPADGDRFEDYSHEARMIKKKKQDRPKLITKPKVEGEKTINRLVKKLFTINLLGVEVPRNVAFSCLVCDITVSNRVQAIDHLHMPRHIANCQDKGTLSGPGNLCLQLKMEDYASVTGKTVSQVLGLPSDAIFPLTDEEKSLHIKQIQEAEASSSGIIKKIKGRQVGSLESLVHGVQPAVSSENHVQPSVSSPNVAVPVSLYRSILN</sequence>
<dbReference type="InterPro" id="IPR003604">
    <property type="entry name" value="Matrin/U1-like-C_Znf_C2H2"/>
</dbReference>
<dbReference type="InterPro" id="IPR036236">
    <property type="entry name" value="Znf_C2H2_sf"/>
</dbReference>
<feature type="compositionally biased region" description="Polar residues" evidence="6">
    <location>
        <begin position="528"/>
        <end position="538"/>
    </location>
</feature>
<dbReference type="Proteomes" id="UP000694844">
    <property type="component" value="Chromosome 1"/>
</dbReference>
<dbReference type="SMART" id="SM00451">
    <property type="entry name" value="ZnF_U1"/>
    <property type="match status" value="4"/>
</dbReference>
<feature type="region of interest" description="Disordered" evidence="6">
    <location>
        <begin position="528"/>
        <end position="560"/>
    </location>
</feature>
<evidence type="ECO:0000256" key="6">
    <source>
        <dbReference type="SAM" id="MobiDB-lite"/>
    </source>
</evidence>
<reference evidence="9 10" key="2">
    <citation type="submission" date="2025-04" db="UniProtKB">
        <authorList>
            <consortium name="RefSeq"/>
        </authorList>
    </citation>
    <scope>IDENTIFICATION</scope>
    <source>
        <tissue evidence="9 10">Whole sample</tissue>
    </source>
</reference>
<evidence type="ECO:0000256" key="5">
    <source>
        <dbReference type="PROSITE-ProRule" id="PRU00042"/>
    </source>
</evidence>
<keyword evidence="4" id="KW-0862">Zinc</keyword>
<feature type="domain" description="C2H2-type" evidence="7">
    <location>
        <begin position="1095"/>
        <end position="1122"/>
    </location>
</feature>
<dbReference type="SMART" id="SM00355">
    <property type="entry name" value="ZnF_C2H2"/>
    <property type="match status" value="18"/>
</dbReference>
<name>A0A8B8AHC0_CRAVI</name>
<feature type="domain" description="C2H2-type" evidence="7">
    <location>
        <begin position="972"/>
        <end position="994"/>
    </location>
</feature>
<accession>A0A8B8AHC0</accession>
<feature type="region of interest" description="Disordered" evidence="6">
    <location>
        <begin position="712"/>
        <end position="739"/>
    </location>
</feature>
<dbReference type="InterPro" id="IPR013087">
    <property type="entry name" value="Znf_C2H2_type"/>
</dbReference>
<evidence type="ECO:0000256" key="1">
    <source>
        <dbReference type="ARBA" id="ARBA00022723"/>
    </source>
</evidence>
<reference evidence="8" key="1">
    <citation type="submission" date="2024-06" db="UniProtKB">
        <authorList>
            <consortium name="RefSeq"/>
        </authorList>
    </citation>
    <scope>NUCLEOTIDE SEQUENCE [LARGE SCALE GENOMIC DNA]</scope>
</reference>
<dbReference type="KEGG" id="cvn:111101250"/>
<evidence type="ECO:0000313" key="8">
    <source>
        <dbReference type="Proteomes" id="UP000694844"/>
    </source>
</evidence>
<dbReference type="RefSeq" id="XP_022289401.1">
    <property type="nucleotide sequence ID" value="XM_022433693.1"/>
</dbReference>
<feature type="compositionally biased region" description="Basic and acidic residues" evidence="6">
    <location>
        <begin position="175"/>
        <end position="186"/>
    </location>
</feature>
<proteinExistence type="predicted"/>
<keyword evidence="2" id="KW-0677">Repeat</keyword>
<evidence type="ECO:0000256" key="4">
    <source>
        <dbReference type="ARBA" id="ARBA00022833"/>
    </source>
</evidence>
<dbReference type="OrthoDB" id="6077919at2759"/>
<feature type="compositionally biased region" description="Acidic residues" evidence="6">
    <location>
        <begin position="188"/>
        <end position="200"/>
    </location>
</feature>
<gene>
    <name evidence="9 10" type="primary">LOC111101250</name>
</gene>
<dbReference type="PANTHER" id="PTHR24379">
    <property type="entry name" value="KRAB AND ZINC FINGER DOMAIN-CONTAINING"/>
    <property type="match status" value="1"/>
</dbReference>
<protein>
    <submittedName>
        <fullName evidence="9 10">Uncharacterized protein LOC111101250</fullName>
    </submittedName>
</protein>
<evidence type="ECO:0000259" key="7">
    <source>
        <dbReference type="PROSITE" id="PS50157"/>
    </source>
</evidence>
<keyword evidence="8" id="KW-1185">Reference proteome</keyword>
<dbReference type="GO" id="GO:0008270">
    <property type="term" value="F:zinc ion binding"/>
    <property type="evidence" value="ECO:0007669"/>
    <property type="project" value="UniProtKB-KW"/>
</dbReference>
<feature type="domain" description="C2H2-type" evidence="7">
    <location>
        <begin position="1219"/>
        <end position="1246"/>
    </location>
</feature>
<dbReference type="GeneID" id="111101250"/>
<evidence type="ECO:0000256" key="2">
    <source>
        <dbReference type="ARBA" id="ARBA00022737"/>
    </source>
</evidence>
<feature type="region of interest" description="Disordered" evidence="6">
    <location>
        <begin position="171"/>
        <end position="224"/>
    </location>
</feature>
<dbReference type="PROSITE" id="PS00028">
    <property type="entry name" value="ZINC_FINGER_C2H2_1"/>
    <property type="match status" value="8"/>
</dbReference>
<keyword evidence="3 5" id="KW-0863">Zinc-finger</keyword>
<feature type="region of interest" description="Disordered" evidence="6">
    <location>
        <begin position="287"/>
        <end position="310"/>
    </location>
</feature>
<keyword evidence="1" id="KW-0479">Metal-binding</keyword>
<feature type="compositionally biased region" description="Polar residues" evidence="6">
    <location>
        <begin position="546"/>
        <end position="555"/>
    </location>
</feature>
<evidence type="ECO:0000313" key="10">
    <source>
        <dbReference type="RefSeq" id="XP_022289401.1"/>
    </source>
</evidence>
<evidence type="ECO:0000313" key="9">
    <source>
        <dbReference type="RefSeq" id="XP_022289394.1"/>
    </source>
</evidence>
<dbReference type="PANTHER" id="PTHR24379:SF121">
    <property type="entry name" value="C2H2-TYPE DOMAIN-CONTAINING PROTEIN"/>
    <property type="match status" value="1"/>
</dbReference>
<dbReference type="PROSITE" id="PS50157">
    <property type="entry name" value="ZINC_FINGER_C2H2_2"/>
    <property type="match status" value="4"/>
</dbReference>
<dbReference type="Gene3D" id="3.30.160.60">
    <property type="entry name" value="Classic Zinc Finger"/>
    <property type="match status" value="4"/>
</dbReference>
<evidence type="ECO:0000256" key="3">
    <source>
        <dbReference type="ARBA" id="ARBA00022771"/>
    </source>
</evidence>